<gene>
    <name evidence="2" type="ORF">RN001_014239</name>
</gene>
<name>A0AAN7PRK1_9COLE</name>
<evidence type="ECO:0000259" key="1">
    <source>
        <dbReference type="Pfam" id="PF14846"/>
    </source>
</evidence>
<feature type="domain" description="DUF4485" evidence="1">
    <location>
        <begin position="5"/>
        <end position="71"/>
    </location>
</feature>
<keyword evidence="3" id="KW-1185">Reference proteome</keyword>
<reference evidence="3" key="1">
    <citation type="submission" date="2023-01" db="EMBL/GenBank/DDBJ databases">
        <title>Key to firefly adult light organ development and bioluminescence: homeobox transcription factors regulate luciferase expression and transportation to peroxisome.</title>
        <authorList>
            <person name="Fu X."/>
        </authorList>
    </citation>
    <scope>NUCLEOTIDE SEQUENCE [LARGE SCALE GENOMIC DNA]</scope>
</reference>
<dbReference type="Pfam" id="PF14846">
    <property type="entry name" value="DUF4485"/>
    <property type="match status" value="1"/>
</dbReference>
<comment type="caution">
    <text evidence="2">The sequence shown here is derived from an EMBL/GenBank/DDBJ whole genome shotgun (WGS) entry which is preliminary data.</text>
</comment>
<evidence type="ECO:0000313" key="3">
    <source>
        <dbReference type="Proteomes" id="UP001353858"/>
    </source>
</evidence>
<dbReference type="AlphaFoldDB" id="A0AAN7PRK1"/>
<organism evidence="2 3">
    <name type="scientific">Aquatica leii</name>
    <dbReference type="NCBI Taxonomy" id="1421715"/>
    <lineage>
        <taxon>Eukaryota</taxon>
        <taxon>Metazoa</taxon>
        <taxon>Ecdysozoa</taxon>
        <taxon>Arthropoda</taxon>
        <taxon>Hexapoda</taxon>
        <taxon>Insecta</taxon>
        <taxon>Pterygota</taxon>
        <taxon>Neoptera</taxon>
        <taxon>Endopterygota</taxon>
        <taxon>Coleoptera</taxon>
        <taxon>Polyphaga</taxon>
        <taxon>Elateriformia</taxon>
        <taxon>Elateroidea</taxon>
        <taxon>Lampyridae</taxon>
        <taxon>Luciolinae</taxon>
        <taxon>Aquatica</taxon>
    </lineage>
</organism>
<dbReference type="Proteomes" id="UP001353858">
    <property type="component" value="Unassembled WGS sequence"/>
</dbReference>
<protein>
    <recommendedName>
        <fullName evidence="1">DUF4485 domain-containing protein</fullName>
    </recommendedName>
</protein>
<dbReference type="EMBL" id="JARPUR010000006">
    <property type="protein sequence ID" value="KAK4874879.1"/>
    <property type="molecule type" value="Genomic_DNA"/>
</dbReference>
<accession>A0AAN7PRK1</accession>
<dbReference type="InterPro" id="IPR027831">
    <property type="entry name" value="DUF4485"/>
</dbReference>
<evidence type="ECO:0000313" key="2">
    <source>
        <dbReference type="EMBL" id="KAK4874879.1"/>
    </source>
</evidence>
<proteinExistence type="predicted"/>
<sequence length="137" mass="16010">MDIYDEEFQRHLQLANKLIQKIRRKKDREICRKWIQKLLKLKSYDPVVKKNRNHFFKYMLTVLNKGLKEGPQPHLGFPQYDSKADGEAWTQAQGYMSRWSGDKKTYVAAKPLPGKGALVYMAVAKDPSLGWEIPKKT</sequence>